<dbReference type="Proteomes" id="UP000240608">
    <property type="component" value="Unassembled WGS sequence"/>
</dbReference>
<dbReference type="EMBL" id="PYVU01000026">
    <property type="protein sequence ID" value="PTB97052.1"/>
    <property type="molecule type" value="Genomic_DNA"/>
</dbReference>
<evidence type="ECO:0000256" key="6">
    <source>
        <dbReference type="ARBA" id="ARBA00022989"/>
    </source>
</evidence>
<comment type="caution">
    <text evidence="11">The sequence shown here is derived from an EMBL/GenBank/DDBJ whole genome shotgun (WGS) entry which is preliminary data.</text>
</comment>
<evidence type="ECO:0000256" key="4">
    <source>
        <dbReference type="ARBA" id="ARBA00022519"/>
    </source>
</evidence>
<evidence type="ECO:0000256" key="8">
    <source>
        <dbReference type="ARBA" id="ARBA00038436"/>
    </source>
</evidence>
<evidence type="ECO:0000256" key="2">
    <source>
        <dbReference type="ARBA" id="ARBA00022448"/>
    </source>
</evidence>
<gene>
    <name evidence="11" type="ORF">C9994_04550</name>
</gene>
<evidence type="ECO:0000313" key="12">
    <source>
        <dbReference type="Proteomes" id="UP000240608"/>
    </source>
</evidence>
<evidence type="ECO:0000313" key="11">
    <source>
        <dbReference type="EMBL" id="PTB97052.1"/>
    </source>
</evidence>
<comment type="similarity">
    <text evidence="8">Belongs to the TRAP transporter small permease family.</text>
</comment>
<keyword evidence="7 9" id="KW-0472">Membrane</keyword>
<name>A0A2T4DTB7_9BACT</name>
<dbReference type="GO" id="GO:0005886">
    <property type="term" value="C:plasma membrane"/>
    <property type="evidence" value="ECO:0007669"/>
    <property type="project" value="UniProtKB-SubCell"/>
</dbReference>
<organism evidence="11 12">
    <name type="scientific">Marivirga lumbricoides</name>
    <dbReference type="NCBI Taxonomy" id="1046115"/>
    <lineage>
        <taxon>Bacteria</taxon>
        <taxon>Pseudomonadati</taxon>
        <taxon>Bacteroidota</taxon>
        <taxon>Cytophagia</taxon>
        <taxon>Cytophagales</taxon>
        <taxon>Marivirgaceae</taxon>
        <taxon>Marivirga</taxon>
    </lineage>
</organism>
<protein>
    <submittedName>
        <fullName evidence="11">TRAP transporter small permease</fullName>
    </submittedName>
</protein>
<keyword evidence="2" id="KW-0813">Transport</keyword>
<dbReference type="InterPro" id="IPR007387">
    <property type="entry name" value="TRAP_DctQ"/>
</dbReference>
<dbReference type="AlphaFoldDB" id="A0A2T4DTB7"/>
<keyword evidence="4" id="KW-0997">Cell inner membrane</keyword>
<accession>A0A2T4DTB7</accession>
<feature type="transmembrane region" description="Helical" evidence="9">
    <location>
        <begin position="121"/>
        <end position="142"/>
    </location>
</feature>
<evidence type="ECO:0000256" key="9">
    <source>
        <dbReference type="SAM" id="Phobius"/>
    </source>
</evidence>
<evidence type="ECO:0000256" key="7">
    <source>
        <dbReference type="ARBA" id="ARBA00023136"/>
    </source>
</evidence>
<keyword evidence="5 9" id="KW-0812">Transmembrane</keyword>
<keyword evidence="6 9" id="KW-1133">Transmembrane helix</keyword>
<dbReference type="PANTHER" id="PTHR35011:SF2">
    <property type="entry name" value="2,3-DIKETO-L-GULONATE TRAP TRANSPORTER SMALL PERMEASE PROTEIN YIAM"/>
    <property type="match status" value="1"/>
</dbReference>
<feature type="transmembrane region" description="Helical" evidence="9">
    <location>
        <begin position="44"/>
        <end position="62"/>
    </location>
</feature>
<sequence>MRVKLDTFLEWILAILLAIMTLDVLWGVFTRYVMNSQSSWTDELARFLLIWISILGAAYASGKRLHISIDLISSHLSDKNKKKLYIFVSLVIFLFVLLVFVLGGLWYVYIAFKLGQLSPALQLPMGCVYSVLPIAGHFIAYYKLTDLYRLFINTQSVNEWK</sequence>
<feature type="domain" description="Tripartite ATP-independent periplasmic transporters DctQ component" evidence="10">
    <location>
        <begin position="20"/>
        <end position="151"/>
    </location>
</feature>
<evidence type="ECO:0000256" key="3">
    <source>
        <dbReference type="ARBA" id="ARBA00022475"/>
    </source>
</evidence>
<reference evidence="11 12" key="1">
    <citation type="submission" date="2018-03" db="EMBL/GenBank/DDBJ databases">
        <title>Cross-interface Injection: A General Nanoliter Liquid Handling Method Applied to Single Cells Genome Amplification Automated Nanoliter Liquid Handling Applied to Single Cell Multiple Displacement Amplification.</title>
        <authorList>
            <person name="Yun J."/>
            <person name="Xu P."/>
            <person name="Xu J."/>
            <person name="Dai X."/>
            <person name="Wang Y."/>
            <person name="Zheng X."/>
            <person name="Cao C."/>
            <person name="Yi Q."/>
            <person name="Zhu Y."/>
            <person name="Wang L."/>
            <person name="Dong Z."/>
            <person name="Huang Y."/>
            <person name="Huang L."/>
            <person name="Du W."/>
        </authorList>
    </citation>
    <scope>NUCLEOTIDE SEQUENCE [LARGE SCALE GENOMIC DNA]</scope>
    <source>
        <strain evidence="11 12">Z-D1-2</strain>
    </source>
</reference>
<dbReference type="InterPro" id="IPR055348">
    <property type="entry name" value="DctQ"/>
</dbReference>
<feature type="transmembrane region" description="Helical" evidence="9">
    <location>
        <begin position="12"/>
        <end position="32"/>
    </location>
</feature>
<evidence type="ECO:0000259" key="10">
    <source>
        <dbReference type="Pfam" id="PF04290"/>
    </source>
</evidence>
<evidence type="ECO:0000256" key="1">
    <source>
        <dbReference type="ARBA" id="ARBA00004429"/>
    </source>
</evidence>
<dbReference type="PANTHER" id="PTHR35011">
    <property type="entry name" value="2,3-DIKETO-L-GULONATE TRAP TRANSPORTER SMALL PERMEASE PROTEIN YIAM"/>
    <property type="match status" value="1"/>
</dbReference>
<dbReference type="GO" id="GO:0022857">
    <property type="term" value="F:transmembrane transporter activity"/>
    <property type="evidence" value="ECO:0007669"/>
    <property type="project" value="TreeGrafter"/>
</dbReference>
<dbReference type="GO" id="GO:0015740">
    <property type="term" value="P:C4-dicarboxylate transport"/>
    <property type="evidence" value="ECO:0007669"/>
    <property type="project" value="TreeGrafter"/>
</dbReference>
<dbReference type="Pfam" id="PF04290">
    <property type="entry name" value="DctQ"/>
    <property type="match status" value="1"/>
</dbReference>
<keyword evidence="3" id="KW-1003">Cell membrane</keyword>
<comment type="subcellular location">
    <subcellularLocation>
        <location evidence="1">Cell inner membrane</location>
        <topology evidence="1">Multi-pass membrane protein</topology>
    </subcellularLocation>
</comment>
<proteinExistence type="inferred from homology"/>
<evidence type="ECO:0000256" key="5">
    <source>
        <dbReference type="ARBA" id="ARBA00022692"/>
    </source>
</evidence>
<feature type="transmembrane region" description="Helical" evidence="9">
    <location>
        <begin position="83"/>
        <end position="109"/>
    </location>
</feature>